<dbReference type="EMBL" id="CAJRST010008890">
    <property type="protein sequence ID" value="CAG5897827.1"/>
    <property type="molecule type" value="Genomic_DNA"/>
</dbReference>
<organism evidence="1 2">
    <name type="scientific">Menidia menidia</name>
    <name type="common">Atlantic silverside</name>
    <dbReference type="NCBI Taxonomy" id="238744"/>
    <lineage>
        <taxon>Eukaryota</taxon>
        <taxon>Metazoa</taxon>
        <taxon>Chordata</taxon>
        <taxon>Craniata</taxon>
        <taxon>Vertebrata</taxon>
        <taxon>Euteleostomi</taxon>
        <taxon>Actinopterygii</taxon>
        <taxon>Neopterygii</taxon>
        <taxon>Teleostei</taxon>
        <taxon>Neoteleostei</taxon>
        <taxon>Acanthomorphata</taxon>
        <taxon>Ovalentaria</taxon>
        <taxon>Atherinomorphae</taxon>
        <taxon>Atheriniformes</taxon>
        <taxon>Atherinopsidae</taxon>
        <taxon>Menidiinae</taxon>
        <taxon>Menidia</taxon>
    </lineage>
</organism>
<name>A0A8S4AY73_9TELE</name>
<keyword evidence="2" id="KW-1185">Reference proteome</keyword>
<comment type="caution">
    <text evidence="1">The sequence shown here is derived from an EMBL/GenBank/DDBJ whole genome shotgun (WGS) entry which is preliminary data.</text>
</comment>
<reference evidence="1" key="1">
    <citation type="submission" date="2021-05" db="EMBL/GenBank/DDBJ databases">
        <authorList>
            <person name="Tigano A."/>
        </authorList>
    </citation>
    <scope>NUCLEOTIDE SEQUENCE</scope>
</reference>
<proteinExistence type="predicted"/>
<accession>A0A8S4AY73</accession>
<protein>
    <submittedName>
        <fullName evidence="1">(Atlantic silverside) hypothetical protein</fullName>
    </submittedName>
</protein>
<evidence type="ECO:0000313" key="2">
    <source>
        <dbReference type="Proteomes" id="UP000677803"/>
    </source>
</evidence>
<dbReference type="Proteomes" id="UP000677803">
    <property type="component" value="Unassembled WGS sequence"/>
</dbReference>
<gene>
    <name evidence="1" type="ORF">MMEN_LOCUS8862</name>
</gene>
<dbReference type="AlphaFoldDB" id="A0A8S4AY73"/>
<sequence length="80" mass="8899">MGIISGSFSSSQKTAVAAINRHHMRAGHKPVQLPRKVEGFSCHPVEASQQKTSWRLSRYSAFASTEAFSPETRSHLIYPQ</sequence>
<evidence type="ECO:0000313" key="1">
    <source>
        <dbReference type="EMBL" id="CAG5897827.1"/>
    </source>
</evidence>